<evidence type="ECO:0000313" key="11">
    <source>
        <dbReference type="Proteomes" id="UP000094336"/>
    </source>
</evidence>
<evidence type="ECO:0000256" key="8">
    <source>
        <dbReference type="RuleBase" id="RU367101"/>
    </source>
</evidence>
<dbReference type="AlphaFoldDB" id="A0A1E3QPE7"/>
<name>A0A1E3QPE7_9ASCO</name>
<comment type="subcellular location">
    <subcellularLocation>
        <location evidence="1 8">Nucleus</location>
    </subcellularLocation>
</comment>
<dbReference type="SMART" id="SM00504">
    <property type="entry name" value="Ubox"/>
    <property type="match status" value="1"/>
</dbReference>
<evidence type="ECO:0000256" key="6">
    <source>
        <dbReference type="ARBA" id="ARBA00023187"/>
    </source>
</evidence>
<dbReference type="Pfam" id="PF04564">
    <property type="entry name" value="U-box"/>
    <property type="match status" value="1"/>
</dbReference>
<dbReference type="InterPro" id="IPR038959">
    <property type="entry name" value="Prp19"/>
</dbReference>
<evidence type="ECO:0000259" key="9">
    <source>
        <dbReference type="SMART" id="SM00504"/>
    </source>
</evidence>
<keyword evidence="7 8" id="KW-0539">Nucleus</keyword>
<gene>
    <name evidence="10" type="ORF">BABINDRAFT_16547</name>
</gene>
<dbReference type="PANTHER" id="PTHR43995:SF1">
    <property type="entry name" value="PRE-MRNA-PROCESSING FACTOR 19"/>
    <property type="match status" value="1"/>
</dbReference>
<feature type="non-terminal residue" evidence="10">
    <location>
        <position position="132"/>
    </location>
</feature>
<keyword evidence="8" id="KW-0833">Ubl conjugation pathway</keyword>
<keyword evidence="6 8" id="KW-0508">mRNA splicing</keyword>
<dbReference type="GO" id="GO:0061630">
    <property type="term" value="F:ubiquitin protein ligase activity"/>
    <property type="evidence" value="ECO:0007669"/>
    <property type="project" value="UniProtKB-UniRule"/>
</dbReference>
<comment type="subunit">
    <text evidence="8">Homotetramer.</text>
</comment>
<sequence length="132" mass="14535">TVSGNVAREPVFSPKSGRIFERSTVVSYIQKFHKDPVTNDELAEEDLLPVAAATAPAILPTTTSIPSLLSAMQTEWDSVALEIFLLKKQVQKAREELSVALYHHDAAVRVASKALQERDEYKKALQELSASV</sequence>
<reference evidence="11" key="1">
    <citation type="submission" date="2016-05" db="EMBL/GenBank/DDBJ databases">
        <title>Comparative genomics of biotechnologically important yeasts.</title>
        <authorList>
            <consortium name="DOE Joint Genome Institute"/>
            <person name="Riley R."/>
            <person name="Haridas S."/>
            <person name="Wolfe K.H."/>
            <person name="Lopes M.R."/>
            <person name="Hittinger C.T."/>
            <person name="Goker M."/>
            <person name="Salamov A."/>
            <person name="Wisecaver J."/>
            <person name="Long T.M."/>
            <person name="Aerts A.L."/>
            <person name="Barry K."/>
            <person name="Choi C."/>
            <person name="Clum A."/>
            <person name="Coughlan A.Y."/>
            <person name="Deshpande S."/>
            <person name="Douglass A.P."/>
            <person name="Hanson S.J."/>
            <person name="Klenk H.-P."/>
            <person name="Labutti K."/>
            <person name="Lapidus A."/>
            <person name="Lindquist E."/>
            <person name="Lipzen A."/>
            <person name="Meier-Kolthoff J.P."/>
            <person name="Ohm R.A."/>
            <person name="Otillar R.P."/>
            <person name="Pangilinan J."/>
            <person name="Peng Y."/>
            <person name="Rokas A."/>
            <person name="Rosa C.A."/>
            <person name="Scheuner C."/>
            <person name="Sibirny A.A."/>
            <person name="Slot J.C."/>
            <person name="Stielow J.B."/>
            <person name="Sun H."/>
            <person name="Kurtzman C.P."/>
            <person name="Blackwell M."/>
            <person name="Grigoriev I.V."/>
            <person name="Jeffries T.W."/>
        </authorList>
    </citation>
    <scope>NUCLEOTIDE SEQUENCE [LARGE SCALE GENOMIC DNA]</scope>
    <source>
        <strain evidence="11">NRRL Y-12698</strain>
    </source>
</reference>
<keyword evidence="3" id="KW-0853">WD repeat</keyword>
<dbReference type="EC" id="2.3.2.27" evidence="8"/>
<feature type="domain" description="U-box" evidence="9">
    <location>
        <begin position="3"/>
        <end position="61"/>
    </location>
</feature>
<dbReference type="GO" id="GO:0070534">
    <property type="term" value="P:protein K63-linked ubiquitination"/>
    <property type="evidence" value="ECO:0007669"/>
    <property type="project" value="UniProtKB-UniRule"/>
</dbReference>
<dbReference type="OrthoDB" id="687049at2759"/>
<dbReference type="GO" id="GO:0000398">
    <property type="term" value="P:mRNA splicing, via spliceosome"/>
    <property type="evidence" value="ECO:0007669"/>
    <property type="project" value="InterPro"/>
</dbReference>
<accession>A0A1E3QPE7</accession>
<keyword evidence="5 8" id="KW-0747">Spliceosome</keyword>
<dbReference type="SUPFAM" id="SSF57850">
    <property type="entry name" value="RING/U-box"/>
    <property type="match status" value="1"/>
</dbReference>
<evidence type="ECO:0000256" key="4">
    <source>
        <dbReference type="ARBA" id="ARBA00022664"/>
    </source>
</evidence>
<keyword evidence="8" id="KW-0808">Transferase</keyword>
<dbReference type="STRING" id="984486.A0A1E3QPE7"/>
<keyword evidence="8" id="KW-0234">DNA repair</keyword>
<evidence type="ECO:0000313" key="10">
    <source>
        <dbReference type="EMBL" id="ODQ79565.1"/>
    </source>
</evidence>
<comment type="catalytic activity">
    <reaction evidence="8">
        <text>S-ubiquitinyl-[E2 ubiquitin-conjugating enzyme]-L-cysteine + [acceptor protein]-L-lysine = [E2 ubiquitin-conjugating enzyme]-L-cysteine + N(6)-ubiquitinyl-[acceptor protein]-L-lysine.</text>
        <dbReference type="EC" id="2.3.2.27"/>
    </reaction>
</comment>
<dbReference type="Pfam" id="PF08606">
    <property type="entry name" value="Prp19"/>
    <property type="match status" value="1"/>
</dbReference>
<dbReference type="GO" id="GO:0005737">
    <property type="term" value="C:cytoplasm"/>
    <property type="evidence" value="ECO:0007669"/>
    <property type="project" value="TreeGrafter"/>
</dbReference>
<keyword evidence="4 8" id="KW-0507">mRNA processing</keyword>
<dbReference type="RefSeq" id="XP_018984893.1">
    <property type="nucleotide sequence ID" value="XM_019130337.1"/>
</dbReference>
<keyword evidence="11" id="KW-1185">Reference proteome</keyword>
<comment type="function">
    <text evidence="8">Ubiquitin-protein ligase which is mainly involved pre-mRNA splicing and DNA repair. Required for pre-mRNA splicing as component of the spliceosome.</text>
</comment>
<comment type="similarity">
    <text evidence="2 8">Belongs to the WD repeat PRP19 family.</text>
</comment>
<proteinExistence type="inferred from homology"/>
<dbReference type="FunFam" id="3.30.40.10:FF:000027">
    <property type="entry name" value="Pre-mRNA-processing factor 19, putative"/>
    <property type="match status" value="1"/>
</dbReference>
<evidence type="ECO:0000256" key="2">
    <source>
        <dbReference type="ARBA" id="ARBA00006388"/>
    </source>
</evidence>
<dbReference type="GO" id="GO:0000974">
    <property type="term" value="C:Prp19 complex"/>
    <property type="evidence" value="ECO:0007669"/>
    <property type="project" value="UniProtKB-UniRule"/>
</dbReference>
<evidence type="ECO:0000256" key="7">
    <source>
        <dbReference type="ARBA" id="ARBA00023242"/>
    </source>
</evidence>
<evidence type="ECO:0000256" key="1">
    <source>
        <dbReference type="ARBA" id="ARBA00004123"/>
    </source>
</evidence>
<dbReference type="InterPro" id="IPR003613">
    <property type="entry name" value="Ubox_domain"/>
</dbReference>
<dbReference type="InterPro" id="IPR013083">
    <property type="entry name" value="Znf_RING/FYVE/PHD"/>
</dbReference>
<dbReference type="Proteomes" id="UP000094336">
    <property type="component" value="Unassembled WGS sequence"/>
</dbReference>
<dbReference type="GO" id="GO:0006281">
    <property type="term" value="P:DNA repair"/>
    <property type="evidence" value="ECO:0007669"/>
    <property type="project" value="UniProtKB-KW"/>
</dbReference>
<dbReference type="UniPathway" id="UPA00143"/>
<dbReference type="GeneID" id="30148190"/>
<dbReference type="InterPro" id="IPR013915">
    <property type="entry name" value="Prp19_cc"/>
</dbReference>
<dbReference type="Gene3D" id="3.30.40.10">
    <property type="entry name" value="Zinc/RING finger domain, C3HC4 (zinc finger)"/>
    <property type="match status" value="1"/>
</dbReference>
<evidence type="ECO:0000256" key="5">
    <source>
        <dbReference type="ARBA" id="ARBA00022728"/>
    </source>
</evidence>
<keyword evidence="8" id="KW-0227">DNA damage</keyword>
<dbReference type="GO" id="GO:0071006">
    <property type="term" value="C:U2-type catalytic step 1 spliceosome"/>
    <property type="evidence" value="ECO:0007669"/>
    <property type="project" value="TreeGrafter"/>
</dbReference>
<comment type="pathway">
    <text evidence="8">Protein modification; protein ubiquitination.</text>
</comment>
<evidence type="ECO:0000256" key="3">
    <source>
        <dbReference type="ARBA" id="ARBA00022574"/>
    </source>
</evidence>
<protein>
    <recommendedName>
        <fullName evidence="8">Pre-mRNA-processing factor 19</fullName>
        <ecNumber evidence="8">2.3.2.27</ecNumber>
    </recommendedName>
</protein>
<dbReference type="PANTHER" id="PTHR43995">
    <property type="entry name" value="PRE-MRNA-PROCESSING FACTOR 19"/>
    <property type="match status" value="1"/>
</dbReference>
<organism evidence="10 11">
    <name type="scientific">Babjeviella inositovora NRRL Y-12698</name>
    <dbReference type="NCBI Taxonomy" id="984486"/>
    <lineage>
        <taxon>Eukaryota</taxon>
        <taxon>Fungi</taxon>
        <taxon>Dikarya</taxon>
        <taxon>Ascomycota</taxon>
        <taxon>Saccharomycotina</taxon>
        <taxon>Pichiomycetes</taxon>
        <taxon>Serinales incertae sedis</taxon>
        <taxon>Babjeviella</taxon>
    </lineage>
</organism>
<feature type="non-terminal residue" evidence="10">
    <location>
        <position position="1"/>
    </location>
</feature>
<dbReference type="EMBL" id="KV454432">
    <property type="protein sequence ID" value="ODQ79565.1"/>
    <property type="molecule type" value="Genomic_DNA"/>
</dbReference>